<sequence length="542" mass="61641">MKSFIQQGLILMLLCIATKTSAQIKKAATPVKTKQIIATQSTAKSLAAELLRSNTEQACKLISNELKAIGIQIESMEEESIYDHPKSNEKPGKLLEMRTSLRCSNKMQVDVLANASDQVQGVNWYLNNISPATFTATEKILGYRKWPLISNAVTSSLYFNNNLIAEVSEMGSSESDKAKFTYAINLTKTDRFISPTITKTFNTDSLTVHSNPEETGQSVVQFLKGQGIKFLYKSLNNILTNYEGKGISTVFGYTTTYMFGEGTSVTISCNKYRKLDGINFYFTDPLVHNKIKKWFRFNNWANEGEGDEEGDIIYNNNNLQCLNNDKDKYIQFTISPFINDIHTRYQNTNPIDASALVSYYLNMEKNALKTLLTKEYVTMVSVDWASRKMTYNAAAYPHEFYFKSPSDSLSYVVYEYKLSDTYSRIIYFSTGDKAYYEKMKSDLITQAKDPKSEVIINYSDKPFEKTRMYYIMIFSKAQEAVFADNKRKKEEALLAQQQREKEAAAEKARLKAERDAKTSADIQKVGDILIQGLEQIKKKGNN</sequence>
<evidence type="ECO:0000313" key="4">
    <source>
        <dbReference type="Proteomes" id="UP000051950"/>
    </source>
</evidence>
<reference evidence="3 4" key="1">
    <citation type="submission" date="2015-11" db="EMBL/GenBank/DDBJ databases">
        <title>Sequence of Pedobacter ginsenosidimutans.</title>
        <authorList>
            <person name="Carson E."/>
            <person name="Keyser V."/>
            <person name="Newman J."/>
            <person name="Miller J."/>
        </authorList>
    </citation>
    <scope>NUCLEOTIDE SEQUENCE [LARGE SCALE GENOMIC DNA]</scope>
    <source>
        <strain evidence="3 4">KACC 14530</strain>
    </source>
</reference>
<feature type="signal peptide" evidence="2">
    <location>
        <begin position="1"/>
        <end position="22"/>
    </location>
</feature>
<evidence type="ECO:0000313" key="3">
    <source>
        <dbReference type="EMBL" id="KRT16035.1"/>
    </source>
</evidence>
<keyword evidence="1" id="KW-0175">Coiled coil</keyword>
<feature type="chain" id="PRO_5006665485" evidence="2">
    <location>
        <begin position="23"/>
        <end position="542"/>
    </location>
</feature>
<dbReference type="Proteomes" id="UP000051950">
    <property type="component" value="Unassembled WGS sequence"/>
</dbReference>
<accession>A0A0T5VQ81</accession>
<name>A0A0T5VQ81_9SPHI</name>
<comment type="caution">
    <text evidence="3">The sequence shown here is derived from an EMBL/GenBank/DDBJ whole genome shotgun (WGS) entry which is preliminary data.</text>
</comment>
<proteinExistence type="predicted"/>
<gene>
    <name evidence="3" type="ORF">ASU31_11065</name>
</gene>
<dbReference type="AlphaFoldDB" id="A0A0T5VQ81"/>
<keyword evidence="2" id="KW-0732">Signal</keyword>
<dbReference type="RefSeq" id="WP_057932378.1">
    <property type="nucleotide sequence ID" value="NZ_LMZQ01000006.1"/>
</dbReference>
<evidence type="ECO:0000256" key="2">
    <source>
        <dbReference type="SAM" id="SignalP"/>
    </source>
</evidence>
<evidence type="ECO:0000256" key="1">
    <source>
        <dbReference type="SAM" id="Coils"/>
    </source>
</evidence>
<dbReference type="STRING" id="687842.ASU31_11065"/>
<feature type="coiled-coil region" evidence="1">
    <location>
        <begin position="480"/>
        <end position="515"/>
    </location>
</feature>
<keyword evidence="4" id="KW-1185">Reference proteome</keyword>
<organism evidence="3 4">
    <name type="scientific">Pedobacter ginsenosidimutans</name>
    <dbReference type="NCBI Taxonomy" id="687842"/>
    <lineage>
        <taxon>Bacteria</taxon>
        <taxon>Pseudomonadati</taxon>
        <taxon>Bacteroidota</taxon>
        <taxon>Sphingobacteriia</taxon>
        <taxon>Sphingobacteriales</taxon>
        <taxon>Sphingobacteriaceae</taxon>
        <taxon>Pedobacter</taxon>
    </lineage>
</organism>
<dbReference type="EMBL" id="LMZQ01000006">
    <property type="protein sequence ID" value="KRT16035.1"/>
    <property type="molecule type" value="Genomic_DNA"/>
</dbReference>
<protein>
    <submittedName>
        <fullName evidence="3">Uncharacterized protein</fullName>
    </submittedName>
</protein>
<dbReference type="OrthoDB" id="733761at2"/>